<dbReference type="EC" id="2.7.13.3" evidence="3"/>
<dbReference type="InterPro" id="IPR050428">
    <property type="entry name" value="TCS_sensor_his_kinase"/>
</dbReference>
<dbReference type="Pfam" id="PF02518">
    <property type="entry name" value="HATPase_c"/>
    <property type="match status" value="1"/>
</dbReference>
<dbReference type="EMBL" id="FZOK01000007">
    <property type="protein sequence ID" value="SNS32584.1"/>
    <property type="molecule type" value="Genomic_DNA"/>
</dbReference>
<evidence type="ECO:0000256" key="5">
    <source>
        <dbReference type="ARBA" id="ARBA00022679"/>
    </source>
</evidence>
<evidence type="ECO:0000313" key="15">
    <source>
        <dbReference type="Proteomes" id="UP000198480"/>
    </source>
</evidence>
<evidence type="ECO:0000256" key="11">
    <source>
        <dbReference type="SAM" id="Phobius"/>
    </source>
</evidence>
<dbReference type="CDD" id="cd06225">
    <property type="entry name" value="HAMP"/>
    <property type="match status" value="1"/>
</dbReference>
<name>A0A239DLQ4_9BACT</name>
<evidence type="ECO:0000259" key="12">
    <source>
        <dbReference type="PROSITE" id="PS50109"/>
    </source>
</evidence>
<evidence type="ECO:0000256" key="4">
    <source>
        <dbReference type="ARBA" id="ARBA00022553"/>
    </source>
</evidence>
<feature type="domain" description="HAMP" evidence="13">
    <location>
        <begin position="178"/>
        <end position="229"/>
    </location>
</feature>
<dbReference type="InterPro" id="IPR003660">
    <property type="entry name" value="HAMP_dom"/>
</dbReference>
<evidence type="ECO:0000256" key="9">
    <source>
        <dbReference type="ARBA" id="ARBA00023012"/>
    </source>
</evidence>
<evidence type="ECO:0000256" key="7">
    <source>
        <dbReference type="ARBA" id="ARBA00022777"/>
    </source>
</evidence>
<proteinExistence type="predicted"/>
<dbReference type="CDD" id="cd00082">
    <property type="entry name" value="HisKA"/>
    <property type="match status" value="1"/>
</dbReference>
<dbReference type="SMART" id="SM00304">
    <property type="entry name" value="HAMP"/>
    <property type="match status" value="1"/>
</dbReference>
<dbReference type="SMART" id="SM00387">
    <property type="entry name" value="HATPase_c"/>
    <property type="match status" value="1"/>
</dbReference>
<dbReference type="AlphaFoldDB" id="A0A239DLQ4"/>
<evidence type="ECO:0000313" key="14">
    <source>
        <dbReference type="EMBL" id="SNS32584.1"/>
    </source>
</evidence>
<keyword evidence="15" id="KW-1185">Reference proteome</keyword>
<dbReference type="GO" id="GO:0000155">
    <property type="term" value="F:phosphorelay sensor kinase activity"/>
    <property type="evidence" value="ECO:0007669"/>
    <property type="project" value="InterPro"/>
</dbReference>
<dbReference type="Gene3D" id="3.30.565.10">
    <property type="entry name" value="Histidine kinase-like ATPase, C-terminal domain"/>
    <property type="match status" value="1"/>
</dbReference>
<dbReference type="InterPro" id="IPR004358">
    <property type="entry name" value="Sig_transdc_His_kin-like_C"/>
</dbReference>
<dbReference type="InterPro" id="IPR036890">
    <property type="entry name" value="HATPase_C_sf"/>
</dbReference>
<dbReference type="RefSeq" id="WP_089240030.1">
    <property type="nucleotide sequence ID" value="NZ_FZOK01000007.1"/>
</dbReference>
<feature type="domain" description="Histidine kinase" evidence="12">
    <location>
        <begin position="237"/>
        <end position="449"/>
    </location>
</feature>
<dbReference type="Pfam" id="PF00512">
    <property type="entry name" value="HisKA"/>
    <property type="match status" value="1"/>
</dbReference>
<sequence length="449" mass="50782">MNIQQRITFLFTGVSAGILALFMVVVYISAAQNRASEFYNILEKEAITKVNLLLETQLDAETLQTIYKNNREILYEVETAIYDDSYNLIYHDAVDIDFVKETPKMLQQILQAKQIQFVQEEWQVIGLVYPYHGKNYIITAAAFDGYGFSKLNNLSSTMLIAFFAGLLLIFLTGKYFSRKSLMPLSKMADDARKISASNLDLRLKEGEDEIGQLAKTFNAMLMRLEKSFDSQKQFVSYLAHEFRTPLAVIIGEIELSLSKNRTAKEYQSTLEAILKDSKKIAQLSEAFLDLAKASYDKAEIKFHPIRVDECLIEASLKLQKNHPNFKIELDLPEDLEEDAITVLGNEYLLSTAFRNLIENACKYSQNKACKVEIGSNGKKPFILFTDQGIGISNSEISEIFKPFFRGKNKNYSEGSGIGLYLVEKIISLHGGKISVDSQLDKGSIFIVNL</sequence>
<dbReference type="PANTHER" id="PTHR45436">
    <property type="entry name" value="SENSOR HISTIDINE KINASE YKOH"/>
    <property type="match status" value="1"/>
</dbReference>
<dbReference type="InterPro" id="IPR003661">
    <property type="entry name" value="HisK_dim/P_dom"/>
</dbReference>
<dbReference type="SUPFAM" id="SSF47384">
    <property type="entry name" value="Homodimeric domain of signal transducing histidine kinase"/>
    <property type="match status" value="1"/>
</dbReference>
<dbReference type="SUPFAM" id="SSF158472">
    <property type="entry name" value="HAMP domain-like"/>
    <property type="match status" value="1"/>
</dbReference>
<protein>
    <recommendedName>
        <fullName evidence="3">histidine kinase</fullName>
        <ecNumber evidence="3">2.7.13.3</ecNumber>
    </recommendedName>
</protein>
<keyword evidence="7 14" id="KW-0418">Kinase</keyword>
<keyword evidence="8 11" id="KW-1133">Transmembrane helix</keyword>
<evidence type="ECO:0000256" key="6">
    <source>
        <dbReference type="ARBA" id="ARBA00022692"/>
    </source>
</evidence>
<dbReference type="Pfam" id="PF00672">
    <property type="entry name" value="HAMP"/>
    <property type="match status" value="1"/>
</dbReference>
<feature type="transmembrane region" description="Helical" evidence="11">
    <location>
        <begin position="7"/>
        <end position="30"/>
    </location>
</feature>
<dbReference type="Gene3D" id="1.10.287.130">
    <property type="match status" value="1"/>
</dbReference>
<dbReference type="GO" id="GO:0005886">
    <property type="term" value="C:plasma membrane"/>
    <property type="evidence" value="ECO:0007669"/>
    <property type="project" value="TreeGrafter"/>
</dbReference>
<organism evidence="14 15">
    <name type="scientific">Belliella buryatensis</name>
    <dbReference type="NCBI Taxonomy" id="1500549"/>
    <lineage>
        <taxon>Bacteria</taxon>
        <taxon>Pseudomonadati</taxon>
        <taxon>Bacteroidota</taxon>
        <taxon>Cytophagia</taxon>
        <taxon>Cytophagales</taxon>
        <taxon>Cyclobacteriaceae</taxon>
        <taxon>Belliella</taxon>
    </lineage>
</organism>
<dbReference type="OrthoDB" id="594725at2"/>
<evidence type="ECO:0000256" key="2">
    <source>
        <dbReference type="ARBA" id="ARBA00004370"/>
    </source>
</evidence>
<dbReference type="PANTHER" id="PTHR45436:SF5">
    <property type="entry name" value="SENSOR HISTIDINE KINASE TRCS"/>
    <property type="match status" value="1"/>
</dbReference>
<evidence type="ECO:0000256" key="10">
    <source>
        <dbReference type="ARBA" id="ARBA00023136"/>
    </source>
</evidence>
<keyword evidence="10 11" id="KW-0472">Membrane</keyword>
<dbReference type="SMART" id="SM00388">
    <property type="entry name" value="HisKA"/>
    <property type="match status" value="1"/>
</dbReference>
<feature type="transmembrane region" description="Helical" evidence="11">
    <location>
        <begin position="158"/>
        <end position="177"/>
    </location>
</feature>
<comment type="catalytic activity">
    <reaction evidence="1">
        <text>ATP + protein L-histidine = ADP + protein N-phospho-L-histidine.</text>
        <dbReference type="EC" id="2.7.13.3"/>
    </reaction>
</comment>
<dbReference type="Proteomes" id="UP000198480">
    <property type="component" value="Unassembled WGS sequence"/>
</dbReference>
<keyword evidence="6 11" id="KW-0812">Transmembrane</keyword>
<dbReference type="SUPFAM" id="SSF55874">
    <property type="entry name" value="ATPase domain of HSP90 chaperone/DNA topoisomerase II/histidine kinase"/>
    <property type="match status" value="1"/>
</dbReference>
<keyword evidence="9" id="KW-0902">Two-component regulatory system</keyword>
<dbReference type="PROSITE" id="PS50109">
    <property type="entry name" value="HIS_KIN"/>
    <property type="match status" value="1"/>
</dbReference>
<gene>
    <name evidence="14" type="ORF">SAMN06295967_10793</name>
</gene>
<evidence type="ECO:0000256" key="1">
    <source>
        <dbReference type="ARBA" id="ARBA00000085"/>
    </source>
</evidence>
<dbReference type="InterPro" id="IPR036097">
    <property type="entry name" value="HisK_dim/P_sf"/>
</dbReference>
<dbReference type="PROSITE" id="PS50885">
    <property type="entry name" value="HAMP"/>
    <property type="match status" value="1"/>
</dbReference>
<keyword evidence="4" id="KW-0597">Phosphoprotein</keyword>
<evidence type="ECO:0000259" key="13">
    <source>
        <dbReference type="PROSITE" id="PS50885"/>
    </source>
</evidence>
<accession>A0A239DLQ4</accession>
<dbReference type="InterPro" id="IPR005467">
    <property type="entry name" value="His_kinase_dom"/>
</dbReference>
<evidence type="ECO:0000256" key="3">
    <source>
        <dbReference type="ARBA" id="ARBA00012438"/>
    </source>
</evidence>
<dbReference type="InterPro" id="IPR003594">
    <property type="entry name" value="HATPase_dom"/>
</dbReference>
<dbReference type="Gene3D" id="6.10.340.10">
    <property type="match status" value="1"/>
</dbReference>
<dbReference type="PRINTS" id="PR00344">
    <property type="entry name" value="BCTRLSENSOR"/>
</dbReference>
<evidence type="ECO:0000256" key="8">
    <source>
        <dbReference type="ARBA" id="ARBA00022989"/>
    </source>
</evidence>
<comment type="subcellular location">
    <subcellularLocation>
        <location evidence="2">Membrane</location>
    </subcellularLocation>
</comment>
<keyword evidence="5" id="KW-0808">Transferase</keyword>
<reference evidence="15" key="1">
    <citation type="submission" date="2017-06" db="EMBL/GenBank/DDBJ databases">
        <authorList>
            <person name="Varghese N."/>
            <person name="Submissions S."/>
        </authorList>
    </citation>
    <scope>NUCLEOTIDE SEQUENCE [LARGE SCALE GENOMIC DNA]</scope>
    <source>
        <strain evidence="15">5C</strain>
    </source>
</reference>